<dbReference type="KEGG" id="vne:CFK40_10740"/>
<dbReference type="PANTHER" id="PTHR40084:SF1">
    <property type="entry name" value="PHOSPHOTRANSFERASE"/>
    <property type="match status" value="1"/>
</dbReference>
<accession>A0A221MI93</accession>
<gene>
    <name evidence="1" type="ORF">CFK40_10740</name>
</gene>
<dbReference type="EMBL" id="CP022437">
    <property type="protein sequence ID" value="ASN07365.1"/>
    <property type="molecule type" value="Genomic_DNA"/>
</dbReference>
<dbReference type="OrthoDB" id="9810135at2"/>
<dbReference type="Proteomes" id="UP000204391">
    <property type="component" value="Chromosome"/>
</dbReference>
<dbReference type="SUPFAM" id="SSF89550">
    <property type="entry name" value="PHP domain-like"/>
    <property type="match status" value="1"/>
</dbReference>
<sequence length="388" mass="43419">MESFFADLHIHIGRDMYDKPVKITGAKSLTLTNILLESSRNKGIHLVGIIDSHAPHVQQELKQLLANNQARELEDGGIQFEDVTLILGSEIEVNDENCQGPVHVLCYLPTLAKMEEFTEWLATKMTNINLSSQRYYGTAKALQYKVKELDGLFIPAHVFTPFKSTYGKGVKQSLEEVFDPDLIDAVELGLSSDTSMADQIEELHAYTFVSNSDAHSLGKIAREYQEIEMEEPSFKELNWALHQVKGRKISRNFGMNPKLGKYHTTVCSKCLEPLTTSVKVCPTCGSTKIVKGVYDRIKELANENVNKVSRPPYMYQVPLEYLPSLGPKTYGKLLENFNTEMNIIHQVPLNRLEEVVPEKLARAIIQMRNGELAISAGGGGKYGSINPS</sequence>
<dbReference type="AlphaFoldDB" id="A0A221MI93"/>
<dbReference type="PANTHER" id="PTHR40084">
    <property type="entry name" value="PHOSPHOHYDROLASE, PHP FAMILY"/>
    <property type="match status" value="1"/>
</dbReference>
<proteinExistence type="predicted"/>
<keyword evidence="2" id="KW-1185">Reference proteome</keyword>
<dbReference type="Gene3D" id="3.20.20.140">
    <property type="entry name" value="Metal-dependent hydrolases"/>
    <property type="match status" value="1"/>
</dbReference>
<protein>
    <submittedName>
        <fullName evidence="1">TIGR00375 family protein</fullName>
    </submittedName>
</protein>
<dbReference type="InterPro" id="IPR016195">
    <property type="entry name" value="Pol/histidinol_Pase-like"/>
</dbReference>
<dbReference type="InterPro" id="IPR010994">
    <property type="entry name" value="RuvA_2-like"/>
</dbReference>
<dbReference type="CDD" id="cd19067">
    <property type="entry name" value="PfuEndoQ-like"/>
    <property type="match status" value="1"/>
</dbReference>
<evidence type="ECO:0000313" key="2">
    <source>
        <dbReference type="Proteomes" id="UP000204391"/>
    </source>
</evidence>
<evidence type="ECO:0000313" key="1">
    <source>
        <dbReference type="EMBL" id="ASN07365.1"/>
    </source>
</evidence>
<reference evidence="1 2" key="1">
    <citation type="journal article" date="2003" name="Int. J. Syst. Evol. Microbiol.">
        <title>Virgibacillus carmonensis sp. nov., Virgibacillus necropolis sp. nov. and Virgibacillus picturae sp. nov., three novel species isolated from deteriorated mural paintings, transfer of the species of the genus salibacillus to Virgibacillus, as Virgibacillus marismortui comb. nov. and Virgibacillus salexigens comb. nov., and emended description of the genus Virgibacillus.</title>
        <authorList>
            <person name="Heyrman J."/>
            <person name="Logan N.A."/>
            <person name="Busse H.J."/>
            <person name="Balcaen A."/>
            <person name="Lebbe L."/>
            <person name="Rodriguez-Diaz M."/>
            <person name="Swings J."/>
            <person name="De Vos P."/>
        </authorList>
    </citation>
    <scope>NUCLEOTIDE SEQUENCE [LARGE SCALE GENOMIC DNA]</scope>
    <source>
        <strain evidence="1 2">LMG 19488</strain>
    </source>
</reference>
<organism evidence="1 2">
    <name type="scientific">Virgibacillus necropolis</name>
    <dbReference type="NCBI Taxonomy" id="163877"/>
    <lineage>
        <taxon>Bacteria</taxon>
        <taxon>Bacillati</taxon>
        <taxon>Bacillota</taxon>
        <taxon>Bacilli</taxon>
        <taxon>Bacillales</taxon>
        <taxon>Bacillaceae</taxon>
        <taxon>Virgibacillus</taxon>
    </lineage>
</organism>
<name>A0A221MI93_9BACI</name>
<dbReference type="SUPFAM" id="SSF47781">
    <property type="entry name" value="RuvA domain 2-like"/>
    <property type="match status" value="1"/>
</dbReference>